<sequence length="139" mass="16382">MLLISDPSLIWKIFFLQYSVCTYILCGACLYFIFVSFPLYFVDVVRSPNTCFLLSFILSKTPYRLLVLICFCTCYPSIIVQNEFGIFRLPQQLLCVFPYFPFPSNFVPLHISASRFQMEHHKLDRCVRQLTIHNVYPLQ</sequence>
<keyword evidence="1" id="KW-0472">Membrane</keyword>
<proteinExistence type="predicted"/>
<organism evidence="2">
    <name type="scientific">Rhizophora mucronata</name>
    <name type="common">Asiatic mangrove</name>
    <dbReference type="NCBI Taxonomy" id="61149"/>
    <lineage>
        <taxon>Eukaryota</taxon>
        <taxon>Viridiplantae</taxon>
        <taxon>Streptophyta</taxon>
        <taxon>Embryophyta</taxon>
        <taxon>Tracheophyta</taxon>
        <taxon>Spermatophyta</taxon>
        <taxon>Magnoliopsida</taxon>
        <taxon>eudicotyledons</taxon>
        <taxon>Gunneridae</taxon>
        <taxon>Pentapetalae</taxon>
        <taxon>rosids</taxon>
        <taxon>fabids</taxon>
        <taxon>Malpighiales</taxon>
        <taxon>Rhizophoraceae</taxon>
        <taxon>Rhizophora</taxon>
    </lineage>
</organism>
<evidence type="ECO:0000313" key="2">
    <source>
        <dbReference type="EMBL" id="MBX71832.1"/>
    </source>
</evidence>
<reference evidence="2" key="1">
    <citation type="submission" date="2018-02" db="EMBL/GenBank/DDBJ databases">
        <title>Rhizophora mucronata_Transcriptome.</title>
        <authorList>
            <person name="Meera S.P."/>
            <person name="Sreeshan A."/>
            <person name="Augustine A."/>
        </authorList>
    </citation>
    <scope>NUCLEOTIDE SEQUENCE</scope>
    <source>
        <tissue evidence="2">Leaf</tissue>
    </source>
</reference>
<feature type="transmembrane region" description="Helical" evidence="1">
    <location>
        <begin position="20"/>
        <end position="41"/>
    </location>
</feature>
<dbReference type="EMBL" id="GGEC01091348">
    <property type="protein sequence ID" value="MBX71832.1"/>
    <property type="molecule type" value="Transcribed_RNA"/>
</dbReference>
<dbReference type="AlphaFoldDB" id="A0A2P2QXW2"/>
<protein>
    <submittedName>
        <fullName evidence="2">Uncharacterized protein</fullName>
    </submittedName>
</protein>
<name>A0A2P2QXW2_RHIMU</name>
<keyword evidence="1" id="KW-0812">Transmembrane</keyword>
<accession>A0A2P2QXW2</accession>
<feature type="transmembrane region" description="Helical" evidence="1">
    <location>
        <begin position="61"/>
        <end position="80"/>
    </location>
</feature>
<evidence type="ECO:0000256" key="1">
    <source>
        <dbReference type="SAM" id="Phobius"/>
    </source>
</evidence>
<keyword evidence="1" id="KW-1133">Transmembrane helix</keyword>